<proteinExistence type="inferred from homology"/>
<dbReference type="PANTHER" id="PTHR45650:SF75">
    <property type="entry name" value="GDSL-LIKE LIPASE_ACYLHYDROLASE"/>
    <property type="match status" value="1"/>
</dbReference>
<protein>
    <submittedName>
        <fullName evidence="2">GDSL esterase/lipase</fullName>
    </submittedName>
</protein>
<evidence type="ECO:0000313" key="3">
    <source>
        <dbReference type="Proteomes" id="UP000236291"/>
    </source>
</evidence>
<dbReference type="ExpressionAtlas" id="A0A2K3L549">
    <property type="expression patterns" value="baseline"/>
</dbReference>
<evidence type="ECO:0000256" key="1">
    <source>
        <dbReference type="ARBA" id="ARBA00008668"/>
    </source>
</evidence>
<dbReference type="Proteomes" id="UP000236291">
    <property type="component" value="Unassembled WGS sequence"/>
</dbReference>
<dbReference type="STRING" id="57577.A0A2K3L549"/>
<dbReference type="InterPro" id="IPR051238">
    <property type="entry name" value="GDSL_esterase/lipase"/>
</dbReference>
<reference evidence="2 3" key="1">
    <citation type="journal article" date="2014" name="Am. J. Bot.">
        <title>Genome assembly and annotation for red clover (Trifolium pratense; Fabaceae).</title>
        <authorList>
            <person name="Istvanek J."/>
            <person name="Jaros M."/>
            <person name="Krenek A."/>
            <person name="Repkova J."/>
        </authorList>
    </citation>
    <scope>NUCLEOTIDE SEQUENCE [LARGE SCALE GENOMIC DNA]</scope>
    <source>
        <strain evidence="3">cv. Tatra</strain>
        <tissue evidence="2">Young leaves</tissue>
    </source>
</reference>
<dbReference type="EMBL" id="ASHM01026338">
    <property type="protein sequence ID" value="PNX73649.1"/>
    <property type="molecule type" value="Genomic_DNA"/>
</dbReference>
<sequence length="118" mass="12896">EFLGFTDFIPPFANTNGSNISHGVNYASGSAGISFETAKHMGDNVPLRLQLIHHNIIVSKIALMLGGFTCCWGKKTCDSWSWPNSLKLRALVDRFNTEKPDSKYIFVNSTAGSVDASL</sequence>
<comment type="caution">
    <text evidence="2">The sequence shown here is derived from an EMBL/GenBank/DDBJ whole genome shotgun (WGS) entry which is preliminary data.</text>
</comment>
<reference evidence="2 3" key="2">
    <citation type="journal article" date="2017" name="Front. Plant Sci.">
        <title>Gene Classification and Mining of Molecular Markers Useful in Red Clover (Trifolium pratense) Breeding.</title>
        <authorList>
            <person name="Istvanek J."/>
            <person name="Dluhosova J."/>
            <person name="Dluhos P."/>
            <person name="Patkova L."/>
            <person name="Nedelnik J."/>
            <person name="Repkova J."/>
        </authorList>
    </citation>
    <scope>NUCLEOTIDE SEQUENCE [LARGE SCALE GENOMIC DNA]</scope>
    <source>
        <strain evidence="3">cv. Tatra</strain>
        <tissue evidence="2">Young leaves</tissue>
    </source>
</reference>
<comment type="similarity">
    <text evidence="1">Belongs to the 'GDSL' lipolytic enzyme family.</text>
</comment>
<name>A0A2K3L549_TRIPR</name>
<gene>
    <name evidence="2" type="ORF">L195_g029552</name>
</gene>
<dbReference type="PANTHER" id="PTHR45650">
    <property type="entry name" value="GDSL-LIKE LIPASE/ACYLHYDROLASE-RELATED"/>
    <property type="match status" value="1"/>
</dbReference>
<organism evidence="2 3">
    <name type="scientific">Trifolium pratense</name>
    <name type="common">Red clover</name>
    <dbReference type="NCBI Taxonomy" id="57577"/>
    <lineage>
        <taxon>Eukaryota</taxon>
        <taxon>Viridiplantae</taxon>
        <taxon>Streptophyta</taxon>
        <taxon>Embryophyta</taxon>
        <taxon>Tracheophyta</taxon>
        <taxon>Spermatophyta</taxon>
        <taxon>Magnoliopsida</taxon>
        <taxon>eudicotyledons</taxon>
        <taxon>Gunneridae</taxon>
        <taxon>Pentapetalae</taxon>
        <taxon>rosids</taxon>
        <taxon>fabids</taxon>
        <taxon>Fabales</taxon>
        <taxon>Fabaceae</taxon>
        <taxon>Papilionoideae</taxon>
        <taxon>50 kb inversion clade</taxon>
        <taxon>NPAAA clade</taxon>
        <taxon>Hologalegina</taxon>
        <taxon>IRL clade</taxon>
        <taxon>Trifolieae</taxon>
        <taxon>Trifolium</taxon>
    </lineage>
</organism>
<accession>A0A2K3L549</accession>
<evidence type="ECO:0000313" key="2">
    <source>
        <dbReference type="EMBL" id="PNX73649.1"/>
    </source>
</evidence>
<dbReference type="AlphaFoldDB" id="A0A2K3L549"/>
<feature type="non-terminal residue" evidence="2">
    <location>
        <position position="118"/>
    </location>
</feature>
<feature type="non-terminal residue" evidence="2">
    <location>
        <position position="1"/>
    </location>
</feature>